<dbReference type="InterPro" id="IPR007325">
    <property type="entry name" value="KFase/CYL"/>
</dbReference>
<proteinExistence type="predicted"/>
<dbReference type="AlphaFoldDB" id="A0A9J6QXL7"/>
<gene>
    <name evidence="1" type="ORF">OBO34_17995</name>
</gene>
<dbReference type="Pfam" id="PF04199">
    <property type="entry name" value="Cyclase"/>
    <property type="match status" value="1"/>
</dbReference>
<evidence type="ECO:0000313" key="2">
    <source>
        <dbReference type="Proteomes" id="UP001065549"/>
    </source>
</evidence>
<sequence length="222" mass="25028">MITYDLSCTLKEGLWYYGEPYVPYEMERVGTVEANGYITHKQVMTSHTGTHLECAKHWWDDYDGVEKLSLDKIAGKARVLRFACEEQPFYGIDVDMLKEAGADKLEKDDICIIATGWDKRIAKENYTWESPFITVEAAKYLTDKGIKAFAIDAPMFGDPRDGMDYVPADLELPDYVFSRKGIPCILGLVDVDKIPDEVFFIAAPLKMEGADGSPVRAFAIEL</sequence>
<accession>A0A9J6QXL7</accession>
<name>A0A9J6QXL7_9FIRM</name>
<organism evidence="1 2">
    <name type="scientific">Hominibacterium faecale</name>
    <dbReference type="NCBI Taxonomy" id="2839743"/>
    <lineage>
        <taxon>Bacteria</taxon>
        <taxon>Bacillati</taxon>
        <taxon>Bacillota</taxon>
        <taxon>Clostridia</taxon>
        <taxon>Peptostreptococcales</taxon>
        <taxon>Anaerovoracaceae</taxon>
        <taxon>Hominibacterium</taxon>
    </lineage>
</organism>
<dbReference type="GO" id="GO:0004061">
    <property type="term" value="F:arylformamidase activity"/>
    <property type="evidence" value="ECO:0007669"/>
    <property type="project" value="InterPro"/>
</dbReference>
<protein>
    <submittedName>
        <fullName evidence="1">Cyclase family protein</fullName>
    </submittedName>
</protein>
<dbReference type="GO" id="GO:0019441">
    <property type="term" value="P:L-tryptophan catabolic process to kynurenine"/>
    <property type="evidence" value="ECO:0007669"/>
    <property type="project" value="InterPro"/>
</dbReference>
<dbReference type="InterPro" id="IPR037175">
    <property type="entry name" value="KFase_sf"/>
</dbReference>
<dbReference type="Proteomes" id="UP001065549">
    <property type="component" value="Unassembled WGS sequence"/>
</dbReference>
<dbReference type="PANTHER" id="PTHR31118:SF12">
    <property type="entry name" value="CYCLASE-LIKE PROTEIN 2"/>
    <property type="match status" value="1"/>
</dbReference>
<keyword evidence="2" id="KW-1185">Reference proteome</keyword>
<dbReference type="RefSeq" id="WP_253020269.1">
    <property type="nucleotide sequence ID" value="NZ_JAOSHN010000008.1"/>
</dbReference>
<reference evidence="1" key="1">
    <citation type="submission" date="2022-09" db="EMBL/GenBank/DDBJ databases">
        <title>Culturomic study of gut microbiota in children with autism spectrum disorder.</title>
        <authorList>
            <person name="Efimov B.A."/>
            <person name="Chaplin A.V."/>
            <person name="Sokolova S.R."/>
            <person name="Pikina A.P."/>
            <person name="Korzhanova M."/>
            <person name="Belova V."/>
            <person name="Korostin D."/>
        </authorList>
    </citation>
    <scope>NUCLEOTIDE SEQUENCE</scope>
    <source>
        <strain evidence="1">ASD5510</strain>
    </source>
</reference>
<dbReference type="SUPFAM" id="SSF102198">
    <property type="entry name" value="Putative cyclase"/>
    <property type="match status" value="1"/>
</dbReference>
<comment type="caution">
    <text evidence="1">The sequence shown here is derived from an EMBL/GenBank/DDBJ whole genome shotgun (WGS) entry which is preliminary data.</text>
</comment>
<dbReference type="Gene3D" id="3.50.30.50">
    <property type="entry name" value="Putative cyclase"/>
    <property type="match status" value="1"/>
</dbReference>
<evidence type="ECO:0000313" key="1">
    <source>
        <dbReference type="EMBL" id="MCU7380226.1"/>
    </source>
</evidence>
<dbReference type="EMBL" id="JAOSHN010000008">
    <property type="protein sequence ID" value="MCU7380226.1"/>
    <property type="molecule type" value="Genomic_DNA"/>
</dbReference>
<dbReference type="PANTHER" id="PTHR31118">
    <property type="entry name" value="CYCLASE-LIKE PROTEIN 2"/>
    <property type="match status" value="1"/>
</dbReference>